<keyword evidence="2" id="KW-1185">Reference proteome</keyword>
<dbReference type="STRING" id="561176.SAMN04488561_4480"/>
<dbReference type="OrthoDB" id="5074651at2"/>
<reference evidence="2" key="1">
    <citation type="submission" date="2016-10" db="EMBL/GenBank/DDBJ databases">
        <authorList>
            <person name="Varghese N."/>
            <person name="Submissions S."/>
        </authorList>
    </citation>
    <scope>NUCLEOTIDE SEQUENCE [LARGE SCALE GENOMIC DNA]</scope>
    <source>
        <strain evidence="2">DSM 45237</strain>
    </source>
</reference>
<accession>A0A1H5PJC4</accession>
<organism evidence="1 2">
    <name type="scientific">Jiangella alba</name>
    <dbReference type="NCBI Taxonomy" id="561176"/>
    <lineage>
        <taxon>Bacteria</taxon>
        <taxon>Bacillati</taxon>
        <taxon>Actinomycetota</taxon>
        <taxon>Actinomycetes</taxon>
        <taxon>Jiangellales</taxon>
        <taxon>Jiangellaceae</taxon>
        <taxon>Jiangella</taxon>
    </lineage>
</organism>
<evidence type="ECO:0000313" key="1">
    <source>
        <dbReference type="EMBL" id="SEF13806.1"/>
    </source>
</evidence>
<dbReference type="Proteomes" id="UP000181980">
    <property type="component" value="Unassembled WGS sequence"/>
</dbReference>
<proteinExistence type="predicted"/>
<gene>
    <name evidence="1" type="ORF">SAMN04488561_4480</name>
</gene>
<dbReference type="EMBL" id="FNUC01000004">
    <property type="protein sequence ID" value="SEF13806.1"/>
    <property type="molecule type" value="Genomic_DNA"/>
</dbReference>
<name>A0A1H5PJC4_9ACTN</name>
<dbReference type="RefSeq" id="WP_069110171.1">
    <property type="nucleotide sequence ID" value="NZ_FNUC01000004.1"/>
</dbReference>
<protein>
    <submittedName>
        <fullName evidence="1">Uncharacterized protein</fullName>
    </submittedName>
</protein>
<evidence type="ECO:0000313" key="2">
    <source>
        <dbReference type="Proteomes" id="UP000181980"/>
    </source>
</evidence>
<sequence length="118" mass="12923">MTTISDGTTTLTPLLVVGWNTTRETRTRVHVLIGRTDPDVTIRPAALRSGQLTLLVSDAPACDEMETLHASGVILTMADDDVDVADMAYVVSGPLTRELDPQTLTRWLLRFDFAEVIP</sequence>
<dbReference type="AlphaFoldDB" id="A0A1H5PJC4"/>